<keyword evidence="4" id="KW-0808">Transferase</keyword>
<evidence type="ECO:0000259" key="11">
    <source>
        <dbReference type="Pfam" id="PF01331"/>
    </source>
</evidence>
<evidence type="ECO:0000313" key="13">
    <source>
        <dbReference type="EMBL" id="KAF9762765.1"/>
    </source>
</evidence>
<dbReference type="InterPro" id="IPR051029">
    <property type="entry name" value="mRNA_Capping_Enz/RNA_Phosphat"/>
</dbReference>
<feature type="domain" description="mRNA capping enzyme C-terminal" evidence="12">
    <location>
        <begin position="269"/>
        <end position="334"/>
    </location>
</feature>
<comment type="subcellular location">
    <subcellularLocation>
        <location evidence="1">Nucleus</location>
    </subcellularLocation>
</comment>
<evidence type="ECO:0000256" key="4">
    <source>
        <dbReference type="ARBA" id="ARBA00022679"/>
    </source>
</evidence>
<dbReference type="OrthoDB" id="200924at2759"/>
<dbReference type="GO" id="GO:0005525">
    <property type="term" value="F:GTP binding"/>
    <property type="evidence" value="ECO:0007669"/>
    <property type="project" value="UniProtKB-KW"/>
</dbReference>
<dbReference type="CDD" id="cd07895">
    <property type="entry name" value="Adenylation_mRNA_capping"/>
    <property type="match status" value="1"/>
</dbReference>
<dbReference type="Pfam" id="PF03919">
    <property type="entry name" value="mRNA_cap_C"/>
    <property type="match status" value="1"/>
</dbReference>
<evidence type="ECO:0000256" key="10">
    <source>
        <dbReference type="ARBA" id="ARBA00044624"/>
    </source>
</evidence>
<evidence type="ECO:0000256" key="2">
    <source>
        <dbReference type="ARBA" id="ARBA00012475"/>
    </source>
</evidence>
<evidence type="ECO:0000256" key="6">
    <source>
        <dbReference type="ARBA" id="ARBA00022741"/>
    </source>
</evidence>
<dbReference type="PANTHER" id="PTHR10367:SF17">
    <property type="entry name" value="MRNA-CAPPING ENZYME"/>
    <property type="match status" value="1"/>
</dbReference>
<accession>A0A9P6KYS8</accession>
<dbReference type="GO" id="GO:0006370">
    <property type="term" value="P:7-methylguanosine mRNA capping"/>
    <property type="evidence" value="ECO:0007669"/>
    <property type="project" value="UniProtKB-KW"/>
</dbReference>
<evidence type="ECO:0000256" key="7">
    <source>
        <dbReference type="ARBA" id="ARBA00023042"/>
    </source>
</evidence>
<sequence>MELKDLGRVVEEGHSELLREIFSKLNLDFNPEKTKFVGNHPISLTLDNIPLLLSNDYMVCEKTDGVRALMYIRVKDGKTSTYFYDRKNQLIEVDYGFEASKSSLFDGEIFYDDETNLRYALFDCILFEDTLVSDKNFLKRLFYCETFVKNLKKHEDEPTKRLKQNNDISKNKIDVYVKPTYKSYGFLEIYRQIKNLKHGNDGLVFTPVDEPYVFQKRVAILKWKPPSINTVDLKIEKIPEKEGVYALKCSYTNTMDLLLDYYIPEDKDGDIVEGAIGEFKFDSTKYVLDYENLCVKQGGWVLYKIRTDKDTPNHYRVVVNILNSLDENLDIEELSRYFKPMRSNYKLREEQRKLQAQK</sequence>
<evidence type="ECO:0000256" key="3">
    <source>
        <dbReference type="ARBA" id="ARBA00022664"/>
    </source>
</evidence>
<dbReference type="AlphaFoldDB" id="A0A9P6KYS8"/>
<dbReference type="InterPro" id="IPR012340">
    <property type="entry name" value="NA-bd_OB-fold"/>
</dbReference>
<keyword evidence="5" id="KW-0548">Nucleotidyltransferase</keyword>
<keyword evidence="3" id="KW-0507">mRNA processing</keyword>
<keyword evidence="9" id="KW-0539">Nucleus</keyword>
<gene>
    <name evidence="13" type="primary">ceg1</name>
    <name evidence="13" type="ORF">NGRA_1768</name>
</gene>
<evidence type="ECO:0000256" key="1">
    <source>
        <dbReference type="ARBA" id="ARBA00004123"/>
    </source>
</evidence>
<dbReference type="SUPFAM" id="SSF50249">
    <property type="entry name" value="Nucleic acid-binding proteins"/>
    <property type="match status" value="1"/>
</dbReference>
<feature type="domain" description="mRNA capping enzyme adenylation" evidence="11">
    <location>
        <begin position="40"/>
        <end position="224"/>
    </location>
</feature>
<comment type="caution">
    <text evidence="13">The sequence shown here is derived from an EMBL/GenBank/DDBJ whole genome shotgun (WGS) entry which is preliminary data.</text>
</comment>
<name>A0A9P6KYS8_9MICR</name>
<proteinExistence type="predicted"/>
<organism evidence="13 14">
    <name type="scientific">Nosema granulosis</name>
    <dbReference type="NCBI Taxonomy" id="83296"/>
    <lineage>
        <taxon>Eukaryota</taxon>
        <taxon>Fungi</taxon>
        <taxon>Fungi incertae sedis</taxon>
        <taxon>Microsporidia</taxon>
        <taxon>Nosematidae</taxon>
        <taxon>Nosema</taxon>
    </lineage>
</organism>
<dbReference type="GO" id="GO:0004484">
    <property type="term" value="F:mRNA guanylyltransferase activity"/>
    <property type="evidence" value="ECO:0007669"/>
    <property type="project" value="UniProtKB-EC"/>
</dbReference>
<dbReference type="Gene3D" id="2.40.50.140">
    <property type="entry name" value="Nucleic acid-binding proteins"/>
    <property type="match status" value="1"/>
</dbReference>
<dbReference type="PANTHER" id="PTHR10367">
    <property type="entry name" value="MRNA-CAPPING ENZYME"/>
    <property type="match status" value="1"/>
</dbReference>
<dbReference type="GO" id="GO:0005524">
    <property type="term" value="F:ATP binding"/>
    <property type="evidence" value="ECO:0007669"/>
    <property type="project" value="InterPro"/>
</dbReference>
<evidence type="ECO:0000256" key="5">
    <source>
        <dbReference type="ARBA" id="ARBA00022695"/>
    </source>
</evidence>
<dbReference type="Proteomes" id="UP000740883">
    <property type="component" value="Unassembled WGS sequence"/>
</dbReference>
<evidence type="ECO:0000256" key="9">
    <source>
        <dbReference type="ARBA" id="ARBA00023242"/>
    </source>
</evidence>
<keyword evidence="6" id="KW-0547">Nucleotide-binding</keyword>
<keyword evidence="7" id="KW-0506">mRNA capping</keyword>
<dbReference type="EC" id="2.7.7.50" evidence="2"/>
<dbReference type="EMBL" id="SBJO01000135">
    <property type="protein sequence ID" value="KAF9762765.1"/>
    <property type="molecule type" value="Genomic_DNA"/>
</dbReference>
<keyword evidence="8" id="KW-0342">GTP-binding</keyword>
<dbReference type="InterPro" id="IPR013846">
    <property type="entry name" value="mRNA_cap_enzyme_C"/>
</dbReference>
<reference evidence="13 14" key="1">
    <citation type="journal article" date="2020" name="Genome Biol. Evol.">
        <title>Comparative genomics of strictly vertically transmitted, feminizing microsporidia endosymbionts of amphipod crustaceans.</title>
        <authorList>
            <person name="Cormier A."/>
            <person name="Chebbi M.A."/>
            <person name="Giraud I."/>
            <person name="Wattier R."/>
            <person name="Teixeira M."/>
            <person name="Gilbert C."/>
            <person name="Rigaud T."/>
            <person name="Cordaux R."/>
        </authorList>
    </citation>
    <scope>NUCLEOTIDE SEQUENCE [LARGE SCALE GENOMIC DNA]</scope>
    <source>
        <strain evidence="13 14">Ou3-Ou53</strain>
    </source>
</reference>
<keyword evidence="14" id="KW-1185">Reference proteome</keyword>
<dbReference type="GO" id="GO:0005634">
    <property type="term" value="C:nucleus"/>
    <property type="evidence" value="ECO:0007669"/>
    <property type="project" value="UniProtKB-SubCell"/>
</dbReference>
<evidence type="ECO:0000256" key="8">
    <source>
        <dbReference type="ARBA" id="ARBA00023134"/>
    </source>
</evidence>
<dbReference type="SUPFAM" id="SSF56091">
    <property type="entry name" value="DNA ligase/mRNA capping enzyme, catalytic domain"/>
    <property type="match status" value="1"/>
</dbReference>
<dbReference type="Gene3D" id="3.30.470.30">
    <property type="entry name" value="DNA ligase/mRNA capping enzyme"/>
    <property type="match status" value="1"/>
</dbReference>
<comment type="catalytic activity">
    <reaction evidence="10">
        <text>a 5'-end diphospho-ribonucleoside in mRNA + GTP + H(+) = a 5'-end (5'-triphosphoguanosine)-ribonucleoside in mRNA + diphosphate</text>
        <dbReference type="Rhea" id="RHEA:67012"/>
        <dbReference type="Rhea" id="RHEA-COMP:17165"/>
        <dbReference type="Rhea" id="RHEA-COMP:17166"/>
        <dbReference type="ChEBI" id="CHEBI:15378"/>
        <dbReference type="ChEBI" id="CHEBI:33019"/>
        <dbReference type="ChEBI" id="CHEBI:37565"/>
        <dbReference type="ChEBI" id="CHEBI:167616"/>
        <dbReference type="ChEBI" id="CHEBI:167617"/>
        <dbReference type="EC" id="2.7.7.50"/>
    </reaction>
    <physiologicalReaction direction="left-to-right" evidence="10">
        <dbReference type="Rhea" id="RHEA:67013"/>
    </physiologicalReaction>
</comment>
<evidence type="ECO:0000259" key="12">
    <source>
        <dbReference type="Pfam" id="PF03919"/>
    </source>
</evidence>
<dbReference type="Pfam" id="PF01331">
    <property type="entry name" value="mRNA_cap_enzyme"/>
    <property type="match status" value="1"/>
</dbReference>
<evidence type="ECO:0000313" key="14">
    <source>
        <dbReference type="Proteomes" id="UP000740883"/>
    </source>
</evidence>
<protein>
    <recommendedName>
        <fullName evidence="2">mRNA guanylyltransferase</fullName>
        <ecNumber evidence="2">2.7.7.50</ecNumber>
    </recommendedName>
</protein>
<dbReference type="InterPro" id="IPR001339">
    <property type="entry name" value="mRNA_cap_enzyme_adenylation"/>
</dbReference>